<reference evidence="3" key="1">
    <citation type="submission" date="2023-07" db="EMBL/GenBank/DDBJ databases">
        <title>A chromosome-level genome assembly of Lolium multiflorum.</title>
        <authorList>
            <person name="Chen Y."/>
            <person name="Copetti D."/>
            <person name="Kolliker R."/>
            <person name="Studer B."/>
        </authorList>
    </citation>
    <scope>NUCLEOTIDE SEQUENCE</scope>
    <source>
        <strain evidence="3">02402/16</strain>
        <tissue evidence="3">Leaf</tissue>
    </source>
</reference>
<proteinExistence type="predicted"/>
<gene>
    <name evidence="3" type="ORF">QYE76_036808</name>
</gene>
<dbReference type="PANTHER" id="PTHR33026">
    <property type="entry name" value="OS06G0360600 PROTEIN"/>
    <property type="match status" value="1"/>
</dbReference>
<keyword evidence="4" id="KW-1185">Reference proteome</keyword>
<dbReference type="AlphaFoldDB" id="A0AAD8R369"/>
<protein>
    <recommendedName>
        <fullName evidence="2">Transposase (putative) gypsy type domain-containing protein</fullName>
    </recommendedName>
</protein>
<organism evidence="3 4">
    <name type="scientific">Lolium multiflorum</name>
    <name type="common">Italian ryegrass</name>
    <name type="synonym">Lolium perenne subsp. multiflorum</name>
    <dbReference type="NCBI Taxonomy" id="4521"/>
    <lineage>
        <taxon>Eukaryota</taxon>
        <taxon>Viridiplantae</taxon>
        <taxon>Streptophyta</taxon>
        <taxon>Embryophyta</taxon>
        <taxon>Tracheophyta</taxon>
        <taxon>Spermatophyta</taxon>
        <taxon>Magnoliopsida</taxon>
        <taxon>Liliopsida</taxon>
        <taxon>Poales</taxon>
        <taxon>Poaceae</taxon>
        <taxon>BOP clade</taxon>
        <taxon>Pooideae</taxon>
        <taxon>Poodae</taxon>
        <taxon>Poeae</taxon>
        <taxon>Poeae Chloroplast Group 2 (Poeae type)</taxon>
        <taxon>Loliodinae</taxon>
        <taxon>Loliinae</taxon>
        <taxon>Lolium</taxon>
    </lineage>
</organism>
<sequence length="512" mass="57161">MPPRTKLTKHTAPGTNTPAEEMEISGWERSKISNQDQSTLKRLGLLKKKDALIFPGDESFPTPRIGYRVTFIDHLIRGLSTPIHEFLRGLLFVYGIQLHQLTPNSILHISIFITMCECFLGTHPHWGLWKRIFYLRRNSSRNIAYNVGGVVICVRPDVDYFDVKFPDSVKGGAGGGCTFRRSTSARKSTTLLPLMNTHGQELSGVQITAYFLRIRVQPLQARKNPLWMYAGEEDVDRVSKDLSVKDLEKLIRRFSSLSKKHDVPTTCRVEPYSGNHALPENHQVLSSLPPLPEGGEVDERAIVTDDSQGPSRPESEVAGSHKSAASSERSESDASESARFPPSAVSPKDKRKRDEVEDSGTSTRKMGEDFTLHEAEEDRLLATLSVLELHGDLARTNISDARAAFTRLFPHFFPKQTQPQVFSELVRRFLPQEDLALAYRQENLKVGVEGTIALVADSRQDVDWAKAGDPKGMNTEKWKTLVKAAKPQSKKILAFLGHKPSSSASTAKPEVK</sequence>
<name>A0AAD8R369_LOLMU</name>
<dbReference type="EMBL" id="JAUUTY010000007">
    <property type="protein sequence ID" value="KAK1613135.1"/>
    <property type="molecule type" value="Genomic_DNA"/>
</dbReference>
<evidence type="ECO:0000259" key="2">
    <source>
        <dbReference type="Pfam" id="PF04195"/>
    </source>
</evidence>
<dbReference type="InterPro" id="IPR007321">
    <property type="entry name" value="Transposase_28"/>
</dbReference>
<feature type="region of interest" description="Disordered" evidence="1">
    <location>
        <begin position="262"/>
        <end position="370"/>
    </location>
</feature>
<feature type="domain" description="Transposase (putative) gypsy type" evidence="2">
    <location>
        <begin position="69"/>
        <end position="136"/>
    </location>
</feature>
<comment type="caution">
    <text evidence="3">The sequence shown here is derived from an EMBL/GenBank/DDBJ whole genome shotgun (WGS) entry which is preliminary data.</text>
</comment>
<evidence type="ECO:0000313" key="4">
    <source>
        <dbReference type="Proteomes" id="UP001231189"/>
    </source>
</evidence>
<evidence type="ECO:0000313" key="3">
    <source>
        <dbReference type="EMBL" id="KAK1613135.1"/>
    </source>
</evidence>
<dbReference type="Pfam" id="PF04195">
    <property type="entry name" value="Transposase_28"/>
    <property type="match status" value="1"/>
</dbReference>
<dbReference type="PANTHER" id="PTHR33026:SF7">
    <property type="entry name" value="OS03G0100275 PROTEIN"/>
    <property type="match status" value="1"/>
</dbReference>
<evidence type="ECO:0000256" key="1">
    <source>
        <dbReference type="SAM" id="MobiDB-lite"/>
    </source>
</evidence>
<accession>A0AAD8R369</accession>
<dbReference type="Proteomes" id="UP001231189">
    <property type="component" value="Unassembled WGS sequence"/>
</dbReference>